<protein>
    <recommendedName>
        <fullName evidence="1">DUF6879 domain-containing protein</fullName>
    </recommendedName>
</protein>
<dbReference type="RefSeq" id="WP_014348500.1">
    <property type="nucleotide sequence ID" value="NC_016887.1"/>
</dbReference>
<dbReference type="EMBL" id="FO082843">
    <property type="protein sequence ID" value="CCF61023.1"/>
    <property type="molecule type" value="Genomic_DNA"/>
</dbReference>
<dbReference type="AlphaFoldDB" id="H6R7M2"/>
<evidence type="ECO:0000259" key="1">
    <source>
        <dbReference type="Pfam" id="PF21806"/>
    </source>
</evidence>
<evidence type="ECO:0000313" key="2">
    <source>
        <dbReference type="EMBL" id="CCF61023.1"/>
    </source>
</evidence>
<keyword evidence="3" id="KW-1185">Reference proteome</keyword>
<name>H6R7M2_NOCCG</name>
<dbReference type="HOGENOM" id="CLU_097170_1_0_11"/>
<dbReference type="Proteomes" id="UP000008190">
    <property type="component" value="Chromosome"/>
</dbReference>
<gene>
    <name evidence="2" type="ordered locus">NOCYR_0201</name>
</gene>
<proteinExistence type="predicted"/>
<accession>H6R7M2</accession>
<dbReference type="InterPro" id="IPR049244">
    <property type="entry name" value="DUF6879"/>
</dbReference>
<reference evidence="2 3" key="1">
    <citation type="journal article" date="2012" name="J. Bacteriol.">
        <title>Genome sequence of the human- and animal-pathogenic strain Nocardia cyriacigeorgica GUH-2.</title>
        <authorList>
            <person name="Zoropogui A."/>
            <person name="Pujic P."/>
            <person name="Normand P."/>
            <person name="Barbe V."/>
            <person name="Beaman B."/>
            <person name="Beaman L."/>
            <person name="Boiron P."/>
            <person name="Colinon C."/>
            <person name="Deredjian A."/>
            <person name="Graindorge A."/>
            <person name="Mangenot S."/>
            <person name="Nazaret S."/>
            <person name="Neto M."/>
            <person name="Petit S."/>
            <person name="Roche D."/>
            <person name="Vallenet D."/>
            <person name="Rodriguez-Nava V."/>
            <person name="Richard Y."/>
            <person name="Cournoyer B."/>
            <person name="Blaha D."/>
        </authorList>
    </citation>
    <scope>NUCLEOTIDE SEQUENCE [LARGE SCALE GENOMIC DNA]</scope>
    <source>
        <strain evidence="2 3">GUH-2</strain>
    </source>
</reference>
<dbReference type="STRING" id="1127134.NOCYR_0201"/>
<feature type="domain" description="DUF6879" evidence="1">
    <location>
        <begin position="9"/>
        <end position="171"/>
    </location>
</feature>
<dbReference type="Pfam" id="PF21806">
    <property type="entry name" value="DUF6879"/>
    <property type="match status" value="1"/>
</dbReference>
<organism evidence="2 3">
    <name type="scientific">Nocardia cyriacigeorgica (strain GUH-2)</name>
    <dbReference type="NCBI Taxonomy" id="1127134"/>
    <lineage>
        <taxon>Bacteria</taxon>
        <taxon>Bacillati</taxon>
        <taxon>Actinomycetota</taxon>
        <taxon>Actinomycetes</taxon>
        <taxon>Mycobacteriales</taxon>
        <taxon>Nocardiaceae</taxon>
        <taxon>Nocardia</taxon>
    </lineage>
</organism>
<dbReference type="eggNOG" id="ENOG5032UPC">
    <property type="taxonomic scope" value="Bacteria"/>
</dbReference>
<dbReference type="KEGG" id="ncy:NOCYR_0201"/>
<dbReference type="OrthoDB" id="3821358at2"/>
<sequence>MQLLNGNPWPELFGQCRRDAFHLEVRDSNAVANESEPFRRFLDGEPDDSEWFEPWARLVRETTGRGVKMTRVRVVTVPHADYQRWLLALSELNVAAGEDIRYLPRHSGGASSIPLDDFWLLDDVRAVFNLVNEEGSAAGAAALTVDPAVVRLCRGAKERLWQLATPYAEYVSGIGT</sequence>
<evidence type="ECO:0000313" key="3">
    <source>
        <dbReference type="Proteomes" id="UP000008190"/>
    </source>
</evidence>